<dbReference type="InterPro" id="IPR032580">
    <property type="entry name" value="SatD"/>
</dbReference>
<dbReference type="RefSeq" id="WP_308952607.1">
    <property type="nucleotide sequence ID" value="NZ_JARXHW010000116.1"/>
</dbReference>
<gene>
    <name evidence="1" type="ORF">QEH52_19375</name>
</gene>
<dbReference type="Pfam" id="PF16264">
    <property type="entry name" value="SatD"/>
    <property type="match status" value="1"/>
</dbReference>
<dbReference type="EMBL" id="JARXHW010000116">
    <property type="protein sequence ID" value="MDQ8209689.1"/>
    <property type="molecule type" value="Genomic_DNA"/>
</dbReference>
<name>A0ABU1AZU8_9BACT</name>
<protein>
    <submittedName>
        <fullName evidence="1">SatD family protein</fullName>
    </submittedName>
</protein>
<comment type="caution">
    <text evidence="1">The sequence shown here is derived from an EMBL/GenBank/DDBJ whole genome shotgun (WGS) entry which is preliminary data.</text>
</comment>
<keyword evidence="2" id="KW-1185">Reference proteome</keyword>
<reference evidence="1 2" key="1">
    <citation type="submission" date="2023-04" db="EMBL/GenBank/DDBJ databases">
        <title>A novel bacteria isolated from coastal sediment.</title>
        <authorList>
            <person name="Liu X.-J."/>
            <person name="Du Z.-J."/>
        </authorList>
    </citation>
    <scope>NUCLEOTIDE SEQUENCE [LARGE SCALE GENOMIC DNA]</scope>
    <source>
        <strain evidence="1 2">SDUM461003</strain>
    </source>
</reference>
<evidence type="ECO:0000313" key="1">
    <source>
        <dbReference type="EMBL" id="MDQ8209689.1"/>
    </source>
</evidence>
<sequence length="212" mass="24181">MPKRQIILMADIIKSSQKNQKDLMEGFKKVVGSTSKKMPDAFLSPITITLGDEFQSVPSSLSDAILALYHIEESIIKNKQDFKLRYVLLEGEIDTPINQKIAYGMLGQGLTDARELLNSSKREGLRFHVDLSDGEATRALAHAFLVIQSIVDSWKLEKDYELIAQFLEHRDYKIVADSLGKTRSQIYKRSKTLMTEEYFSMKSLINYIVKNI</sequence>
<evidence type="ECO:0000313" key="2">
    <source>
        <dbReference type="Proteomes" id="UP001225316"/>
    </source>
</evidence>
<organism evidence="1 2">
    <name type="scientific">Thalassobacterium maritimum</name>
    <dbReference type="NCBI Taxonomy" id="3041265"/>
    <lineage>
        <taxon>Bacteria</taxon>
        <taxon>Pseudomonadati</taxon>
        <taxon>Verrucomicrobiota</taxon>
        <taxon>Opitutia</taxon>
        <taxon>Puniceicoccales</taxon>
        <taxon>Coraliomargaritaceae</taxon>
        <taxon>Thalassobacterium</taxon>
    </lineage>
</organism>
<proteinExistence type="predicted"/>
<accession>A0ABU1AZU8</accession>
<dbReference type="Proteomes" id="UP001225316">
    <property type="component" value="Unassembled WGS sequence"/>
</dbReference>